<gene>
    <name evidence="2" type="ORF">MAE02_31030</name>
</gene>
<feature type="transmembrane region" description="Helical" evidence="1">
    <location>
        <begin position="113"/>
        <end position="132"/>
    </location>
</feature>
<dbReference type="AlphaFoldDB" id="A0A512BUC7"/>
<proteinExistence type="predicted"/>
<evidence type="ECO:0000256" key="1">
    <source>
        <dbReference type="SAM" id="Phobius"/>
    </source>
</evidence>
<organism evidence="2 3">
    <name type="scientific">Microvirga aerophila</name>
    <dbReference type="NCBI Taxonomy" id="670291"/>
    <lineage>
        <taxon>Bacteria</taxon>
        <taxon>Pseudomonadati</taxon>
        <taxon>Pseudomonadota</taxon>
        <taxon>Alphaproteobacteria</taxon>
        <taxon>Hyphomicrobiales</taxon>
        <taxon>Methylobacteriaceae</taxon>
        <taxon>Microvirga</taxon>
    </lineage>
</organism>
<feature type="transmembrane region" description="Helical" evidence="1">
    <location>
        <begin position="57"/>
        <end position="78"/>
    </location>
</feature>
<dbReference type="Proteomes" id="UP000321085">
    <property type="component" value="Unassembled WGS sequence"/>
</dbReference>
<name>A0A512BUC7_9HYPH</name>
<evidence type="ECO:0000313" key="2">
    <source>
        <dbReference type="EMBL" id="GEO15407.1"/>
    </source>
</evidence>
<feature type="transmembrane region" description="Helical" evidence="1">
    <location>
        <begin position="181"/>
        <end position="202"/>
    </location>
</feature>
<evidence type="ECO:0008006" key="4">
    <source>
        <dbReference type="Google" id="ProtNLM"/>
    </source>
</evidence>
<feature type="transmembrane region" description="Helical" evidence="1">
    <location>
        <begin position="246"/>
        <end position="263"/>
    </location>
</feature>
<feature type="transmembrane region" description="Helical" evidence="1">
    <location>
        <begin position="152"/>
        <end position="174"/>
    </location>
</feature>
<keyword evidence="1" id="KW-0472">Membrane</keyword>
<accession>A0A512BUC7</accession>
<evidence type="ECO:0000313" key="3">
    <source>
        <dbReference type="Proteomes" id="UP000321085"/>
    </source>
</evidence>
<keyword evidence="1" id="KW-1133">Transmembrane helix</keyword>
<feature type="transmembrane region" description="Helical" evidence="1">
    <location>
        <begin position="316"/>
        <end position="337"/>
    </location>
</feature>
<comment type="caution">
    <text evidence="2">The sequence shown here is derived from an EMBL/GenBank/DDBJ whole genome shotgun (WGS) entry which is preliminary data.</text>
</comment>
<feature type="transmembrane region" description="Helical" evidence="1">
    <location>
        <begin position="269"/>
        <end position="287"/>
    </location>
</feature>
<sequence>MSMSFTEDDIKAAGRAIALRDDQVEGLVAVLRARHAGSPAISVHASPERVRFDIVHVLWYAGALIVMGAMTLFSTLAFEAMGGTALTVTALVYAALFLLAGHHLWYRRGLHTPGGLMVVVAVAMAPLAVYGIQDASGLWGDGGDPGRYRDFFVWIKGSWLPMEIVTVIASLLALRFYPFPFMVAILAIGLWFMSMDLTPWLLHGRDMTWSETWTARQTVSMIFGLIMIGAAWFIDLKRDSRQDFAFWLHLYGLLAFWGAVTISDRSSELAKLLYCVINVGLVLLSVFLLRPIYAVFGAIGVAVYLGYLASRVFANSLIFTFALSLIGVAIIGAGLLLQRHRTALSAWMTKSLPETITKLRPPHAGAQRLEHA</sequence>
<feature type="transmembrane region" description="Helical" evidence="1">
    <location>
        <begin position="84"/>
        <end position="106"/>
    </location>
</feature>
<dbReference type="EMBL" id="BJYU01000041">
    <property type="protein sequence ID" value="GEO15407.1"/>
    <property type="molecule type" value="Genomic_DNA"/>
</dbReference>
<keyword evidence="3" id="KW-1185">Reference proteome</keyword>
<feature type="transmembrane region" description="Helical" evidence="1">
    <location>
        <begin position="214"/>
        <end position="234"/>
    </location>
</feature>
<reference evidence="2 3" key="1">
    <citation type="submission" date="2019-07" db="EMBL/GenBank/DDBJ databases">
        <title>Whole genome shotgun sequence of Microvirga aerophila NBRC 106136.</title>
        <authorList>
            <person name="Hosoyama A."/>
            <person name="Uohara A."/>
            <person name="Ohji S."/>
            <person name="Ichikawa N."/>
        </authorList>
    </citation>
    <scope>NUCLEOTIDE SEQUENCE [LARGE SCALE GENOMIC DNA]</scope>
    <source>
        <strain evidence="2 3">NBRC 106136</strain>
    </source>
</reference>
<keyword evidence="1" id="KW-0812">Transmembrane</keyword>
<protein>
    <recommendedName>
        <fullName evidence="4">DUF2157 domain-containing protein</fullName>
    </recommendedName>
</protein>
<feature type="transmembrane region" description="Helical" evidence="1">
    <location>
        <begin position="292"/>
        <end position="310"/>
    </location>
</feature>